<reference evidence="9 10" key="1">
    <citation type="submission" date="2020-04" db="EMBL/GenBank/DDBJ databases">
        <authorList>
            <person name="Alioto T."/>
            <person name="Alioto T."/>
            <person name="Gomez Garrido J."/>
        </authorList>
    </citation>
    <scope>NUCLEOTIDE SEQUENCE [LARGE SCALE GENOMIC DNA]</scope>
</reference>
<dbReference type="PANTHER" id="PTHR21419:SF30">
    <property type="entry name" value="IG-LIKE DOMAIN-CONTAINING PROTEIN"/>
    <property type="match status" value="1"/>
</dbReference>
<protein>
    <recommendedName>
        <fullName evidence="8">FAM234A/B beta-propeller domain-containing protein</fullName>
    </recommendedName>
</protein>
<accession>A0A8S1CGD6</accession>
<comment type="caution">
    <text evidence="9">The sequence shown here is derived from an EMBL/GenBank/DDBJ whole genome shotgun (WGS) entry which is preliminary data.</text>
</comment>
<evidence type="ECO:0000256" key="7">
    <source>
        <dbReference type="SAM" id="Phobius"/>
    </source>
</evidence>
<evidence type="ECO:0000313" key="9">
    <source>
        <dbReference type="EMBL" id="CAB3364319.1"/>
    </source>
</evidence>
<dbReference type="Gene3D" id="2.130.10.10">
    <property type="entry name" value="YVTN repeat-like/Quinoprotein amine dehydrogenase"/>
    <property type="match status" value="1"/>
</dbReference>
<feature type="region of interest" description="Disordered" evidence="6">
    <location>
        <begin position="494"/>
        <end position="514"/>
    </location>
</feature>
<keyword evidence="4 7" id="KW-0472">Membrane</keyword>
<feature type="region of interest" description="Disordered" evidence="6">
    <location>
        <begin position="407"/>
        <end position="430"/>
    </location>
</feature>
<dbReference type="PANTHER" id="PTHR21419">
    <property type="match status" value="1"/>
</dbReference>
<organism evidence="9 10">
    <name type="scientific">Cloeon dipterum</name>
    <dbReference type="NCBI Taxonomy" id="197152"/>
    <lineage>
        <taxon>Eukaryota</taxon>
        <taxon>Metazoa</taxon>
        <taxon>Ecdysozoa</taxon>
        <taxon>Arthropoda</taxon>
        <taxon>Hexapoda</taxon>
        <taxon>Insecta</taxon>
        <taxon>Pterygota</taxon>
        <taxon>Palaeoptera</taxon>
        <taxon>Ephemeroptera</taxon>
        <taxon>Pisciforma</taxon>
        <taxon>Baetidae</taxon>
        <taxon>Cloeon</taxon>
    </lineage>
</organism>
<evidence type="ECO:0000256" key="1">
    <source>
        <dbReference type="ARBA" id="ARBA00004167"/>
    </source>
</evidence>
<gene>
    <name evidence="9" type="ORF">CLODIP_2_CD14468</name>
</gene>
<proteinExistence type="inferred from homology"/>
<evidence type="ECO:0000259" key="8">
    <source>
        <dbReference type="Pfam" id="PF23727"/>
    </source>
</evidence>
<comment type="similarity">
    <text evidence="5">Belongs to the FAM234 family.</text>
</comment>
<dbReference type="EMBL" id="CADEPI010000015">
    <property type="protein sequence ID" value="CAB3364319.1"/>
    <property type="molecule type" value="Genomic_DNA"/>
</dbReference>
<evidence type="ECO:0000256" key="4">
    <source>
        <dbReference type="ARBA" id="ARBA00023136"/>
    </source>
</evidence>
<keyword evidence="10" id="KW-1185">Reference proteome</keyword>
<keyword evidence="3 7" id="KW-1133">Transmembrane helix</keyword>
<evidence type="ECO:0000256" key="5">
    <source>
        <dbReference type="ARBA" id="ARBA00025791"/>
    </source>
</evidence>
<feature type="transmembrane region" description="Helical" evidence="7">
    <location>
        <begin position="104"/>
        <end position="124"/>
    </location>
</feature>
<dbReference type="SUPFAM" id="SSF50998">
    <property type="entry name" value="Quinoprotein alcohol dehydrogenase-like"/>
    <property type="match status" value="1"/>
</dbReference>
<evidence type="ECO:0000256" key="6">
    <source>
        <dbReference type="SAM" id="MobiDB-lite"/>
    </source>
</evidence>
<evidence type="ECO:0000256" key="3">
    <source>
        <dbReference type="ARBA" id="ARBA00022989"/>
    </source>
</evidence>
<dbReference type="InterPro" id="IPR015943">
    <property type="entry name" value="WD40/YVTN_repeat-like_dom_sf"/>
</dbReference>
<dbReference type="OrthoDB" id="6364780at2759"/>
<dbReference type="AlphaFoldDB" id="A0A8S1CGD6"/>
<dbReference type="Proteomes" id="UP000494165">
    <property type="component" value="Unassembled WGS sequence"/>
</dbReference>
<dbReference type="GO" id="GO:0016020">
    <property type="term" value="C:membrane"/>
    <property type="evidence" value="ECO:0007669"/>
    <property type="project" value="UniProtKB-SubCell"/>
</dbReference>
<comment type="subcellular location">
    <subcellularLocation>
        <location evidence="1">Membrane</location>
        <topology evidence="1">Single-pass membrane protein</topology>
    </subcellularLocation>
</comment>
<name>A0A8S1CGD6_9INSE</name>
<dbReference type="InterPro" id="IPR011047">
    <property type="entry name" value="Quinoprotein_ADH-like_sf"/>
</dbReference>
<dbReference type="InterPro" id="IPR045232">
    <property type="entry name" value="FAM234"/>
</dbReference>
<dbReference type="InterPro" id="IPR055409">
    <property type="entry name" value="Beta-prop_FAM234A_B"/>
</dbReference>
<evidence type="ECO:0000256" key="2">
    <source>
        <dbReference type="ARBA" id="ARBA00022692"/>
    </source>
</evidence>
<evidence type="ECO:0000313" key="10">
    <source>
        <dbReference type="Proteomes" id="UP000494165"/>
    </source>
</evidence>
<dbReference type="Pfam" id="PF23727">
    <property type="entry name" value="Beta-prop_FAM234A_B"/>
    <property type="match status" value="1"/>
</dbReference>
<keyword evidence="2 7" id="KW-0812">Transmembrane</keyword>
<sequence>MLIKLSLTNLTSRKHESQHKISPNHILTGALQNGKAISNAESTLMAEYRPLSNSETSLNGFPDKSRVILVTTSPKENMKFEHHNPNSKANNQTGWEGMSHARKLCFLSSIFLCVFTIVGFLWILPCDLESSCEPTSREFSGDHSQLTTPGSWESVFQGIELTGPPIFTQNRLIFTVRGPQPAVRSLTSGEPKWRELGYGPYSPDKRSGGQAGGGALALLPTTGSLLWTINIPGAAPTAANCELLDVNSNRNRDCLFANADSILAAIDPKNGKYLWTLDAQRDNSTIKNNSGRQLKPLQPTPAKIIFPPIVVQDLDDDNVSELLALGSHNPGRSTDCFVLISGKTGTIIGQLVNVSGCTSISKLELSEEGETESVLFDCSYAVGGVSVRKMNVEEIYLRAINKSQQDLASAPPIQKRQQPFRDSLDHSSGTCPKCKSVLTLTDDRNTTVWGYTGKGERAMSPVSLHFSGTTTYTSSGSPIHKNGFVFKLWVWPPSAPKSSKSPRKPKSNEPIHKLMKRSEKSYIIDHGGAEGGSPNPNNDVEVLELKERVVLITFSSTDLHVVNASQSNIAVLCATNKQRYRSSFDKICQPELAAQQKSLLVADLDADGTQELVSFTSTYNPVAEPEGGIYHPNRFSTPILPAKTSWELISKIKVIHLETELSKLK</sequence>
<feature type="domain" description="FAM234A/B beta-propeller" evidence="8">
    <location>
        <begin position="219"/>
        <end position="394"/>
    </location>
</feature>